<keyword evidence="13" id="KW-1185">Reference proteome</keyword>
<comment type="similarity">
    <text evidence="2">Belongs to the metallo-dependent hydrolases superfamily. Hydantoinase/dihydropyrimidinase family.</text>
</comment>
<dbReference type="Gene3D" id="2.30.40.10">
    <property type="entry name" value="Urease, subunit C, domain 1"/>
    <property type="match status" value="1"/>
</dbReference>
<feature type="compositionally biased region" description="Polar residues" evidence="10">
    <location>
        <begin position="547"/>
        <end position="565"/>
    </location>
</feature>
<gene>
    <name evidence="12" type="ORF">PENTCL1PPCAC_18160</name>
</gene>
<comment type="catalytic activity">
    <reaction evidence="7">
        <text>5,6-dihydrouracil + H2O = 3-(carbamoylamino)propanoate + H(+)</text>
        <dbReference type="Rhea" id="RHEA:16121"/>
        <dbReference type="ChEBI" id="CHEBI:11892"/>
        <dbReference type="ChEBI" id="CHEBI:15377"/>
        <dbReference type="ChEBI" id="CHEBI:15378"/>
        <dbReference type="ChEBI" id="CHEBI:15901"/>
        <dbReference type="EC" id="3.5.2.2"/>
    </reaction>
</comment>
<sequence>MFSLIVNLLGPFLHRPTQSSIQDGPAYLLNSSRSKKSTSLTDLPSTMASSSPLLIRGGTVVNDDEMLKADVLIENGLIKTVGPNLDAPSGAQIVDATGKLVIPGGIDPHTHMQLPFMGEVAVDDFEKGTQAAVAGGTTMIIDFVIPTKDSTPIKAYKQWREWADPKVCCDYALSMAITTWNENVAKEMEIVTGDDYGINSFKFFLAYKGVFMVRDEEFYQGMIQCAKVGALARVHAENGSVIEEKAKELLAKGITGPEGHTQSRPEELEAEATNRACVLASQANCPLYVVHVMSKGAARAIAHHRQKGAVIFGEPIAAGLATDGSHYYNKDWLHAARYVLSPPLSRDSTTPNALMDLLAAGELHLTATDNCTFNCRQKLAGKDDFTKIPNGVNGVEDRMSVVWEKGVHSGKIDPMRFVAITSSVAAKIFHCYPRKGRIAVGSDADVVVWNPEASRIISKDTHHHAVDFNIFEGMEVHGVADVTISRGKIVWENGQLKTVSGSGRFIPLKPWSPTVFSTIAQRAKMIQPRGVQREAPQDLPEEVEKLSVQNKSRTTPGGNSKISFS</sequence>
<comment type="PTM">
    <text evidence="9">Carbamylation allows a single lysine to coordinate two divalent metal cations.</text>
</comment>
<organism evidence="12 13">
    <name type="scientific">Pristionchus entomophagus</name>
    <dbReference type="NCBI Taxonomy" id="358040"/>
    <lineage>
        <taxon>Eukaryota</taxon>
        <taxon>Metazoa</taxon>
        <taxon>Ecdysozoa</taxon>
        <taxon>Nematoda</taxon>
        <taxon>Chromadorea</taxon>
        <taxon>Rhabditida</taxon>
        <taxon>Rhabditina</taxon>
        <taxon>Diplogasteromorpha</taxon>
        <taxon>Diplogasteroidea</taxon>
        <taxon>Neodiplogasteridae</taxon>
        <taxon>Pristionchus</taxon>
    </lineage>
</organism>
<dbReference type="InterPro" id="IPR050378">
    <property type="entry name" value="Metallo-dep_Hydrolases_sf"/>
</dbReference>
<dbReference type="PANTHER" id="PTHR11647">
    <property type="entry name" value="HYDRANTOINASE/DIHYDROPYRIMIDINASE FAMILY MEMBER"/>
    <property type="match status" value="1"/>
</dbReference>
<evidence type="ECO:0000256" key="9">
    <source>
        <dbReference type="PIRSR" id="PIRSR611778-50"/>
    </source>
</evidence>
<dbReference type="Pfam" id="PF01979">
    <property type="entry name" value="Amidohydro_1"/>
    <property type="match status" value="1"/>
</dbReference>
<comment type="caution">
    <text evidence="12">The sequence shown here is derived from an EMBL/GenBank/DDBJ whole genome shotgun (WGS) entry which is preliminary data.</text>
</comment>
<evidence type="ECO:0000256" key="6">
    <source>
        <dbReference type="ARBA" id="ARBA00022833"/>
    </source>
</evidence>
<dbReference type="GO" id="GO:0046872">
    <property type="term" value="F:metal ion binding"/>
    <property type="evidence" value="ECO:0007669"/>
    <property type="project" value="UniProtKB-KW"/>
</dbReference>
<dbReference type="EMBL" id="BTSX01000004">
    <property type="protein sequence ID" value="GMS95985.1"/>
    <property type="molecule type" value="Genomic_DNA"/>
</dbReference>
<dbReference type="InterPro" id="IPR032466">
    <property type="entry name" value="Metal_Hydrolase"/>
</dbReference>
<evidence type="ECO:0000313" key="12">
    <source>
        <dbReference type="EMBL" id="GMS95985.1"/>
    </source>
</evidence>
<proteinExistence type="inferred from homology"/>
<evidence type="ECO:0000256" key="3">
    <source>
        <dbReference type="ARBA" id="ARBA00011881"/>
    </source>
</evidence>
<dbReference type="AlphaFoldDB" id="A0AAV5TP09"/>
<evidence type="ECO:0000256" key="1">
    <source>
        <dbReference type="ARBA" id="ARBA00001947"/>
    </source>
</evidence>
<dbReference type="NCBIfam" id="TIGR02033">
    <property type="entry name" value="D-hydantoinase"/>
    <property type="match status" value="1"/>
</dbReference>
<evidence type="ECO:0000256" key="10">
    <source>
        <dbReference type="SAM" id="MobiDB-lite"/>
    </source>
</evidence>
<feature type="domain" description="Amidohydrolase-related" evidence="11">
    <location>
        <begin position="100"/>
        <end position="490"/>
    </location>
</feature>
<feature type="modified residue" description="N6-carboxylysine" evidence="9">
    <location>
        <position position="202"/>
    </location>
</feature>
<dbReference type="SUPFAM" id="SSF51556">
    <property type="entry name" value="Metallo-dependent hydrolases"/>
    <property type="match status" value="1"/>
</dbReference>
<name>A0AAV5TP09_9BILA</name>
<dbReference type="PANTHER" id="PTHR11647:SF1">
    <property type="entry name" value="COLLAPSIN RESPONSE MEDIATOR PROTEIN"/>
    <property type="match status" value="1"/>
</dbReference>
<accession>A0AAV5TP09</accession>
<evidence type="ECO:0000256" key="2">
    <source>
        <dbReference type="ARBA" id="ARBA00008829"/>
    </source>
</evidence>
<dbReference type="InterPro" id="IPR011059">
    <property type="entry name" value="Metal-dep_hydrolase_composite"/>
</dbReference>
<keyword evidence="4" id="KW-0479">Metal-binding</keyword>
<evidence type="ECO:0000256" key="5">
    <source>
        <dbReference type="ARBA" id="ARBA00022801"/>
    </source>
</evidence>
<dbReference type="GO" id="GO:0005829">
    <property type="term" value="C:cytosol"/>
    <property type="evidence" value="ECO:0007669"/>
    <property type="project" value="TreeGrafter"/>
</dbReference>
<keyword evidence="6" id="KW-0862">Zinc</keyword>
<dbReference type="InterPro" id="IPR011778">
    <property type="entry name" value="Hydantoinase/dihydroPyrase"/>
</dbReference>
<evidence type="ECO:0000259" key="11">
    <source>
        <dbReference type="Pfam" id="PF01979"/>
    </source>
</evidence>
<evidence type="ECO:0000256" key="7">
    <source>
        <dbReference type="ARBA" id="ARBA00036696"/>
    </source>
</evidence>
<comment type="cofactor">
    <cofactor evidence="1">
        <name>Zn(2+)</name>
        <dbReference type="ChEBI" id="CHEBI:29105"/>
    </cofactor>
</comment>
<dbReference type="FunFam" id="3.20.20.140:FF:000001">
    <property type="entry name" value="Dihydropyrimidinase like 3"/>
    <property type="match status" value="1"/>
</dbReference>
<dbReference type="Gene3D" id="3.20.20.140">
    <property type="entry name" value="Metal-dependent hydrolases"/>
    <property type="match status" value="1"/>
</dbReference>
<comment type="subunit">
    <text evidence="3">Homotetramer.</text>
</comment>
<keyword evidence="5" id="KW-0378">Hydrolase</keyword>
<dbReference type="CDD" id="cd01314">
    <property type="entry name" value="D-HYD"/>
    <property type="match status" value="1"/>
</dbReference>
<evidence type="ECO:0000256" key="4">
    <source>
        <dbReference type="ARBA" id="ARBA00022723"/>
    </source>
</evidence>
<dbReference type="SUPFAM" id="SSF51338">
    <property type="entry name" value="Composite domain of metallo-dependent hydrolases"/>
    <property type="match status" value="2"/>
</dbReference>
<dbReference type="Proteomes" id="UP001432027">
    <property type="component" value="Unassembled WGS sequence"/>
</dbReference>
<protein>
    <recommendedName>
        <fullName evidence="8">dihydropyrimidinase</fullName>
        <ecNumber evidence="8">3.5.2.2</ecNumber>
    </recommendedName>
</protein>
<evidence type="ECO:0000256" key="8">
    <source>
        <dbReference type="ARBA" id="ARBA00039113"/>
    </source>
</evidence>
<reference evidence="12" key="1">
    <citation type="submission" date="2023-10" db="EMBL/GenBank/DDBJ databases">
        <title>Genome assembly of Pristionchus species.</title>
        <authorList>
            <person name="Yoshida K."/>
            <person name="Sommer R.J."/>
        </authorList>
    </citation>
    <scope>NUCLEOTIDE SEQUENCE</scope>
    <source>
        <strain evidence="12">RS0144</strain>
    </source>
</reference>
<dbReference type="EC" id="3.5.2.2" evidence="8"/>
<dbReference type="GO" id="GO:0004157">
    <property type="term" value="F:dihydropyrimidinase activity"/>
    <property type="evidence" value="ECO:0007669"/>
    <property type="project" value="UniProtKB-EC"/>
</dbReference>
<dbReference type="InterPro" id="IPR006680">
    <property type="entry name" value="Amidohydro-rel"/>
</dbReference>
<evidence type="ECO:0000313" key="13">
    <source>
        <dbReference type="Proteomes" id="UP001432027"/>
    </source>
</evidence>
<feature type="region of interest" description="Disordered" evidence="10">
    <location>
        <begin position="528"/>
        <end position="565"/>
    </location>
</feature>
<dbReference type="GO" id="GO:0006208">
    <property type="term" value="P:pyrimidine nucleobase catabolic process"/>
    <property type="evidence" value="ECO:0007669"/>
    <property type="project" value="TreeGrafter"/>
</dbReference>